<dbReference type="CDD" id="cd06580">
    <property type="entry name" value="TM_PBP1_transp_TpRbsC_like"/>
    <property type="match status" value="1"/>
</dbReference>
<evidence type="ECO:0000256" key="3">
    <source>
        <dbReference type="ARBA" id="ARBA00022692"/>
    </source>
</evidence>
<name>A0A3P7PUX6_9FIRM</name>
<feature type="transmembrane region" description="Helical" evidence="6">
    <location>
        <begin position="293"/>
        <end position="317"/>
    </location>
</feature>
<organism evidence="7 8">
    <name type="scientific">Petrocella atlantisensis</name>
    <dbReference type="NCBI Taxonomy" id="2173034"/>
    <lineage>
        <taxon>Bacteria</taxon>
        <taxon>Bacillati</taxon>
        <taxon>Bacillota</taxon>
        <taxon>Clostridia</taxon>
        <taxon>Lachnospirales</taxon>
        <taxon>Vallitaleaceae</taxon>
        <taxon>Petrocella</taxon>
    </lineage>
</organism>
<evidence type="ECO:0000313" key="8">
    <source>
        <dbReference type="Proteomes" id="UP000279029"/>
    </source>
</evidence>
<keyword evidence="8" id="KW-1185">Reference proteome</keyword>
<comment type="subcellular location">
    <subcellularLocation>
        <location evidence="1">Cell membrane</location>
        <topology evidence="1">Multi-pass membrane protein</topology>
    </subcellularLocation>
</comment>
<dbReference type="OrthoDB" id="45037at2"/>
<dbReference type="KEGG" id="cbar:PATL70BA_1847"/>
<dbReference type="EMBL" id="LR130778">
    <property type="protein sequence ID" value="VDN47737.1"/>
    <property type="molecule type" value="Genomic_DNA"/>
</dbReference>
<keyword evidence="2" id="KW-1003">Cell membrane</keyword>
<dbReference type="RefSeq" id="WP_125136992.1">
    <property type="nucleotide sequence ID" value="NZ_LR130778.1"/>
</dbReference>
<evidence type="ECO:0000256" key="1">
    <source>
        <dbReference type="ARBA" id="ARBA00004651"/>
    </source>
</evidence>
<evidence type="ECO:0000256" key="6">
    <source>
        <dbReference type="SAM" id="Phobius"/>
    </source>
</evidence>
<feature type="transmembrane region" description="Helical" evidence="6">
    <location>
        <begin position="210"/>
        <end position="228"/>
    </location>
</feature>
<dbReference type="GO" id="GO:0005886">
    <property type="term" value="C:plasma membrane"/>
    <property type="evidence" value="ECO:0007669"/>
    <property type="project" value="UniProtKB-SubCell"/>
</dbReference>
<feature type="transmembrane region" description="Helical" evidence="6">
    <location>
        <begin position="16"/>
        <end position="36"/>
    </location>
</feature>
<protein>
    <submittedName>
        <fullName evidence="7">Permease of ABC guanosine transporter</fullName>
    </submittedName>
</protein>
<feature type="transmembrane region" description="Helical" evidence="6">
    <location>
        <begin position="100"/>
        <end position="120"/>
    </location>
</feature>
<evidence type="ECO:0000256" key="5">
    <source>
        <dbReference type="ARBA" id="ARBA00023136"/>
    </source>
</evidence>
<dbReference type="AlphaFoldDB" id="A0A3P7PUX6"/>
<feature type="transmembrane region" description="Helical" evidence="6">
    <location>
        <begin position="126"/>
        <end position="145"/>
    </location>
</feature>
<dbReference type="InterPro" id="IPR001851">
    <property type="entry name" value="ABC_transp_permease"/>
</dbReference>
<dbReference type="PANTHER" id="PTHR47089">
    <property type="entry name" value="ABC TRANSPORTER, PERMEASE PROTEIN"/>
    <property type="match status" value="1"/>
</dbReference>
<evidence type="ECO:0000313" key="7">
    <source>
        <dbReference type="EMBL" id="VDN47737.1"/>
    </source>
</evidence>
<dbReference type="PANTHER" id="PTHR47089:SF1">
    <property type="entry name" value="GUANOSINE ABC TRANSPORTER PERMEASE PROTEIN NUPP"/>
    <property type="match status" value="1"/>
</dbReference>
<feature type="transmembrane region" description="Helical" evidence="6">
    <location>
        <begin position="258"/>
        <end position="281"/>
    </location>
</feature>
<proteinExistence type="predicted"/>
<evidence type="ECO:0000256" key="2">
    <source>
        <dbReference type="ARBA" id="ARBA00022475"/>
    </source>
</evidence>
<evidence type="ECO:0000256" key="4">
    <source>
        <dbReference type="ARBA" id="ARBA00022989"/>
    </source>
</evidence>
<keyword evidence="3 6" id="KW-0812">Transmembrane</keyword>
<dbReference type="Pfam" id="PF02653">
    <property type="entry name" value="BPD_transp_2"/>
    <property type="match status" value="1"/>
</dbReference>
<gene>
    <name evidence="7" type="primary">nupP</name>
    <name evidence="7" type="ORF">PATL70BA_1847</name>
</gene>
<keyword evidence="5 6" id="KW-0472">Membrane</keyword>
<sequence>MKKFIDFITNEKNHKFVIPAIAIFLGFFVGSIILILTGQNPIQLFTSLIRGVLGIDISRIGSGKSIFNARYIGEYFVSAMPIILTGLSVAFAFRTGLFNIGAEGQLLVGSFASVAVGVTLDLPGFVLLPVVILSGTLAGAIWGFVPGILKAKFNVHEVVVTIMMNYTALYLTNYYLKQLPGSDNVKSMPLPAGATLKSDFLIEMTNKSRLHWGFILIAIAIFIFWYIIEKTTFGYELKAVGYNPHAAKYAGMKVERNAALSMAIAGAFSGLAGTVIAIGTFGYGRVLGSFENYGFDGIAVALVGGNTAFGSLFGGLLFGSLSAAQPVMQSSGIPRDIAIIISSTIILFVAMQNGIKIILKRIKGAK</sequence>
<dbReference type="Proteomes" id="UP000279029">
    <property type="component" value="Chromosome"/>
</dbReference>
<accession>A0A3P7PUX6</accession>
<keyword evidence="4 6" id="KW-1133">Transmembrane helix</keyword>
<reference evidence="7 8" key="1">
    <citation type="submission" date="2018-09" db="EMBL/GenBank/DDBJ databases">
        <authorList>
            <person name="Postec A."/>
        </authorList>
    </citation>
    <scope>NUCLEOTIDE SEQUENCE [LARGE SCALE GENOMIC DNA]</scope>
    <source>
        <strain evidence="7">70B-A</strain>
    </source>
</reference>
<feature type="transmembrane region" description="Helical" evidence="6">
    <location>
        <begin position="337"/>
        <end position="359"/>
    </location>
</feature>
<dbReference type="GO" id="GO:0022857">
    <property type="term" value="F:transmembrane transporter activity"/>
    <property type="evidence" value="ECO:0007669"/>
    <property type="project" value="InterPro"/>
</dbReference>
<feature type="transmembrane region" description="Helical" evidence="6">
    <location>
        <begin position="75"/>
        <end position="93"/>
    </location>
</feature>